<organism evidence="2 3">
    <name type="scientific">Meganyctiphanes norvegica</name>
    <name type="common">Northern krill</name>
    <name type="synonym">Thysanopoda norvegica</name>
    <dbReference type="NCBI Taxonomy" id="48144"/>
    <lineage>
        <taxon>Eukaryota</taxon>
        <taxon>Metazoa</taxon>
        <taxon>Ecdysozoa</taxon>
        <taxon>Arthropoda</taxon>
        <taxon>Crustacea</taxon>
        <taxon>Multicrustacea</taxon>
        <taxon>Malacostraca</taxon>
        <taxon>Eumalacostraca</taxon>
        <taxon>Eucarida</taxon>
        <taxon>Euphausiacea</taxon>
        <taxon>Euphausiidae</taxon>
        <taxon>Meganyctiphanes</taxon>
    </lineage>
</organism>
<protein>
    <submittedName>
        <fullName evidence="2">Uncharacterized protein</fullName>
    </submittedName>
</protein>
<evidence type="ECO:0000313" key="3">
    <source>
        <dbReference type="Proteomes" id="UP001497623"/>
    </source>
</evidence>
<comment type="caution">
    <text evidence="2">The sequence shown here is derived from an EMBL/GenBank/DDBJ whole genome shotgun (WGS) entry which is preliminary data.</text>
</comment>
<accession>A0AAV2SI77</accession>
<feature type="region of interest" description="Disordered" evidence="1">
    <location>
        <begin position="667"/>
        <end position="725"/>
    </location>
</feature>
<name>A0AAV2SI77_MEGNR</name>
<feature type="compositionally biased region" description="Acidic residues" evidence="1">
    <location>
        <begin position="667"/>
        <end position="721"/>
    </location>
</feature>
<dbReference type="Proteomes" id="UP001497623">
    <property type="component" value="Unassembled WGS sequence"/>
</dbReference>
<gene>
    <name evidence="2" type="ORF">MNOR_LOCUS37910</name>
</gene>
<proteinExistence type="predicted"/>
<evidence type="ECO:0000313" key="2">
    <source>
        <dbReference type="EMBL" id="CAL4205224.1"/>
    </source>
</evidence>
<evidence type="ECO:0000256" key="1">
    <source>
        <dbReference type="SAM" id="MobiDB-lite"/>
    </source>
</evidence>
<reference evidence="2 3" key="1">
    <citation type="submission" date="2024-05" db="EMBL/GenBank/DDBJ databases">
        <authorList>
            <person name="Wallberg A."/>
        </authorList>
    </citation>
    <scope>NUCLEOTIDE SEQUENCE [LARGE SCALE GENOMIC DNA]</scope>
</reference>
<sequence length="791" mass="90440">RFVTMACGHSVPAPLARLSAQKIVDIVIEKCLPHNWPFPIHACLRKSLVQKENYEDEREEEQLDILPVKNRKSGDILDIDTVILLPEDEVEKITYMGVTVFSEKKDYERHLEAKRWIMIELKKLKDWWDGTSILGPLSSPLQREIRNLFYNTLQCMDGISLLYNFLLELIFSVKAGGDRPIKRPRRIHKVVGVNVLKVARGSSISFSKVLQTFKPFCLEEFNTLRLEFEDESVIEDIIKNSPYLKILKLYKSSVQTFKDTSVDSNDFLCVPEFTNLPLANCPLLEVIVLDTIQNESCFDRSLLKKSSQNSGALKSNKLSFPLLKHVNVHRSYKKNHIHILLHTYKDLEFIGPFDGLLDSIMMIPDFEQLNYNTGVANNETIVVDYEAVPREPCNLKTLVFKPAKKNRWFKELSVDNISKLVSLYPKANHLVFDHRKWKFEIESEMVDCIENVLSSLEGLSITCLTFLSDIYSGHYLPMYESVFYCIGPSIRELNIEVSKITCEELSKLINSCGNLETLKIGVVGYCTIKKQLLRLEILHKLSSLSFWFESAFEKSRGNMPMYKQFINDLNEYCAHPLIAAAPNITFLEIDIMEVKTVLEMSQKEQLKALDTLSIVGESFWFEEEVDGVDKKGFIVSGVADASVTSYVKSGNALGYLSLFKGARADDFSDDEDESNSESDESLENEYEDVSDSGDEDAGVESEDEENNEDDDYNTEDDDEDYSPPKLSKYKCDVIKLIESLPNLNTLILYLPNKYVKQFRDAFMRTALNVVNGGRQYPPMYAPYPLENPPPI</sequence>
<dbReference type="EMBL" id="CAXKWB010080795">
    <property type="protein sequence ID" value="CAL4205224.1"/>
    <property type="molecule type" value="Genomic_DNA"/>
</dbReference>
<keyword evidence="3" id="KW-1185">Reference proteome</keyword>
<dbReference type="AlphaFoldDB" id="A0AAV2SI77"/>
<feature type="non-terminal residue" evidence="2">
    <location>
        <position position="1"/>
    </location>
</feature>